<reference evidence="1" key="1">
    <citation type="submission" date="2020-11" db="EMBL/GenBank/DDBJ databases">
        <title>Isolation and identification of active actinomycetes.</title>
        <authorList>
            <person name="Sun X."/>
        </authorList>
    </citation>
    <scope>NUCLEOTIDE SEQUENCE</scope>
    <source>
        <strain evidence="1">NEAU-A11</strain>
    </source>
</reference>
<sequence length="322" mass="36068">MSASPYWPHDPYRQARIALQHGDAAPALALLAASRGDATARIHAICWLVDGVVPRLPLLESLLGRDPWNPDLWLLVGAVQQEAAWDARGAARISDTSADQIRGLRHHMTRARESLRRAAELLPDDPAPWFELMSCAMAAQTYPGEPHDMWKELVQRGGDVSYQANRLRLVSITAKWHGSEAECFAFARERTQGLPLGHPLYALIPLAYVEAYVELCSADRVLTRVWAVLRYLSKRTVRAEIDEASDRLLSGAAAFAAHPASPEAHQAFACVYADNGDLERARWHLERSGDEATWPWTYFGDKDERFDRARERAGLPPRHRPA</sequence>
<evidence type="ECO:0000313" key="2">
    <source>
        <dbReference type="Proteomes" id="UP000598146"/>
    </source>
</evidence>
<gene>
    <name evidence="1" type="ORF">I4J89_41735</name>
</gene>
<dbReference type="InterPro" id="IPR011990">
    <property type="entry name" value="TPR-like_helical_dom_sf"/>
</dbReference>
<keyword evidence="2" id="KW-1185">Reference proteome</keyword>
<evidence type="ECO:0000313" key="1">
    <source>
        <dbReference type="EMBL" id="MBG0567982.1"/>
    </source>
</evidence>
<name>A0A931CI03_9ACTN</name>
<protein>
    <recommendedName>
        <fullName evidence="3">DUF4034 domain-containing protein</fullName>
    </recommendedName>
</protein>
<dbReference type="RefSeq" id="WP_196419746.1">
    <property type="nucleotide sequence ID" value="NZ_JADQTO010000032.1"/>
</dbReference>
<comment type="caution">
    <text evidence="1">The sequence shown here is derived from an EMBL/GenBank/DDBJ whole genome shotgun (WGS) entry which is preliminary data.</text>
</comment>
<dbReference type="Proteomes" id="UP000598146">
    <property type="component" value="Unassembled WGS sequence"/>
</dbReference>
<organism evidence="1 2">
    <name type="scientific">Actinoplanes aureus</name>
    <dbReference type="NCBI Taxonomy" id="2792083"/>
    <lineage>
        <taxon>Bacteria</taxon>
        <taxon>Bacillati</taxon>
        <taxon>Actinomycetota</taxon>
        <taxon>Actinomycetes</taxon>
        <taxon>Micromonosporales</taxon>
        <taxon>Micromonosporaceae</taxon>
        <taxon>Actinoplanes</taxon>
    </lineage>
</organism>
<accession>A0A931CI03</accession>
<dbReference type="Gene3D" id="1.25.40.10">
    <property type="entry name" value="Tetratricopeptide repeat domain"/>
    <property type="match status" value="1"/>
</dbReference>
<dbReference type="AlphaFoldDB" id="A0A931CI03"/>
<dbReference type="EMBL" id="JADQTO010000032">
    <property type="protein sequence ID" value="MBG0567982.1"/>
    <property type="molecule type" value="Genomic_DNA"/>
</dbReference>
<evidence type="ECO:0008006" key="3">
    <source>
        <dbReference type="Google" id="ProtNLM"/>
    </source>
</evidence>
<proteinExistence type="predicted"/>